<evidence type="ECO:0000313" key="4">
    <source>
        <dbReference type="WBParaSite" id="EVEC_0000634001-mRNA-1"/>
    </source>
</evidence>
<feature type="transmembrane region" description="Helical" evidence="1">
    <location>
        <begin position="36"/>
        <end position="55"/>
    </location>
</feature>
<protein>
    <submittedName>
        <fullName evidence="2 4">Uncharacterized protein</fullName>
    </submittedName>
</protein>
<gene>
    <name evidence="2" type="ORF">EVEC_LOCUS5951</name>
</gene>
<evidence type="ECO:0000256" key="1">
    <source>
        <dbReference type="SAM" id="Phobius"/>
    </source>
</evidence>
<feature type="transmembrane region" description="Helical" evidence="1">
    <location>
        <begin position="75"/>
        <end position="95"/>
    </location>
</feature>
<keyword evidence="3" id="KW-1185">Reference proteome</keyword>
<evidence type="ECO:0000313" key="2">
    <source>
        <dbReference type="EMBL" id="VDD91200.1"/>
    </source>
</evidence>
<sequence length="122" mass="13116">MEHIQVLFFFNFITLISYISHSNSNSDAPCLNPVKSFILLLFVLLGYGYGYGYGYGDFGLYSGLYGGYGAYGYGLGFPAWGGACCGGFYGGYGGFLGRKRSVDKMLLAEKATGQKAAVLSTQ</sequence>
<keyword evidence="1" id="KW-0812">Transmembrane</keyword>
<dbReference type="Proteomes" id="UP000274131">
    <property type="component" value="Unassembled WGS sequence"/>
</dbReference>
<evidence type="ECO:0000313" key="3">
    <source>
        <dbReference type="Proteomes" id="UP000274131"/>
    </source>
</evidence>
<reference evidence="2 3" key="2">
    <citation type="submission" date="2018-10" db="EMBL/GenBank/DDBJ databases">
        <authorList>
            <consortium name="Pathogen Informatics"/>
        </authorList>
    </citation>
    <scope>NUCLEOTIDE SEQUENCE [LARGE SCALE GENOMIC DNA]</scope>
</reference>
<proteinExistence type="predicted"/>
<keyword evidence="1" id="KW-0472">Membrane</keyword>
<dbReference type="EMBL" id="UXUI01008323">
    <property type="protein sequence ID" value="VDD91200.1"/>
    <property type="molecule type" value="Genomic_DNA"/>
</dbReference>
<accession>A0A0N4V7R7</accession>
<reference evidence="4" key="1">
    <citation type="submission" date="2017-02" db="UniProtKB">
        <authorList>
            <consortium name="WormBaseParasite"/>
        </authorList>
    </citation>
    <scope>IDENTIFICATION</scope>
</reference>
<name>A0A0N4V7R7_ENTVE</name>
<feature type="transmembrane region" description="Helical" evidence="1">
    <location>
        <begin position="6"/>
        <end position="24"/>
    </location>
</feature>
<dbReference type="WBParaSite" id="EVEC_0000634001-mRNA-1">
    <property type="protein sequence ID" value="EVEC_0000634001-mRNA-1"/>
    <property type="gene ID" value="EVEC_0000634001"/>
</dbReference>
<organism evidence="4">
    <name type="scientific">Enterobius vermicularis</name>
    <name type="common">Human pinworm</name>
    <dbReference type="NCBI Taxonomy" id="51028"/>
    <lineage>
        <taxon>Eukaryota</taxon>
        <taxon>Metazoa</taxon>
        <taxon>Ecdysozoa</taxon>
        <taxon>Nematoda</taxon>
        <taxon>Chromadorea</taxon>
        <taxon>Rhabditida</taxon>
        <taxon>Spirurina</taxon>
        <taxon>Oxyuridomorpha</taxon>
        <taxon>Oxyuroidea</taxon>
        <taxon>Oxyuridae</taxon>
        <taxon>Enterobius</taxon>
    </lineage>
</organism>
<keyword evidence="1" id="KW-1133">Transmembrane helix</keyword>
<dbReference type="AlphaFoldDB" id="A0A0N4V7R7"/>